<protein>
    <recommendedName>
        <fullName evidence="13">PDZ domain-containing protein</fullName>
    </recommendedName>
</protein>
<evidence type="ECO:0008006" key="13">
    <source>
        <dbReference type="Google" id="ProtNLM"/>
    </source>
</evidence>
<evidence type="ECO:0000256" key="4">
    <source>
        <dbReference type="ARBA" id="ARBA00022519"/>
    </source>
</evidence>
<evidence type="ECO:0000256" key="1">
    <source>
        <dbReference type="ARBA" id="ARBA00004533"/>
    </source>
</evidence>
<evidence type="ECO:0000313" key="11">
    <source>
        <dbReference type="EMBL" id="GER04241.1"/>
    </source>
</evidence>
<evidence type="ECO:0000256" key="2">
    <source>
        <dbReference type="ARBA" id="ARBA00022448"/>
    </source>
</evidence>
<evidence type="ECO:0000313" key="12">
    <source>
        <dbReference type="Proteomes" id="UP000324996"/>
    </source>
</evidence>
<evidence type="ECO:0000259" key="9">
    <source>
        <dbReference type="Pfam" id="PF11356"/>
    </source>
</evidence>
<gene>
    <name evidence="11" type="ORF">JCM17846_19230</name>
</gene>
<dbReference type="Gene3D" id="2.30.30.830">
    <property type="match status" value="1"/>
</dbReference>
<keyword evidence="2" id="KW-0813">Transport</keyword>
<comment type="subcellular location">
    <subcellularLocation>
        <location evidence="1">Cell inner membrane</location>
    </subcellularLocation>
</comment>
<name>A0A5A7N7F6_9PROT</name>
<proteinExistence type="predicted"/>
<dbReference type="EMBL" id="BKCN01000009">
    <property type="protein sequence ID" value="GER04241.1"/>
    <property type="molecule type" value="Genomic_DNA"/>
</dbReference>
<sequence length="187" mass="20657">MRVALDPHDAEQRATAIIRTPDHRQQVYRQGDRLINGVRLSKILPDHVIIDRGGARESLYLTDRKRPAAEKFSVPEISDQPPKAVDQQAEMLDLEGLLQSVQISPRIENGTISGLIMKERGTATILQSNGLISGDVLLSVDGVPMTSVANLQRLAQSISGTKTVTLEIEREGERQTISMRSVSKPRE</sequence>
<dbReference type="InterPro" id="IPR036034">
    <property type="entry name" value="PDZ_sf"/>
</dbReference>
<evidence type="ECO:0000256" key="7">
    <source>
        <dbReference type="ARBA" id="ARBA00022989"/>
    </source>
</evidence>
<keyword evidence="3" id="KW-1003">Cell membrane</keyword>
<dbReference type="AlphaFoldDB" id="A0A5A7N7F6"/>
<dbReference type="Proteomes" id="UP000324996">
    <property type="component" value="Unassembled WGS sequence"/>
</dbReference>
<evidence type="ECO:0000256" key="3">
    <source>
        <dbReference type="ARBA" id="ARBA00022475"/>
    </source>
</evidence>
<keyword evidence="7" id="KW-1133">Transmembrane helix</keyword>
<evidence type="ECO:0000259" key="10">
    <source>
        <dbReference type="Pfam" id="PF17820"/>
    </source>
</evidence>
<evidence type="ECO:0000256" key="5">
    <source>
        <dbReference type="ARBA" id="ARBA00022692"/>
    </source>
</evidence>
<keyword evidence="5" id="KW-0812">Transmembrane</keyword>
<feature type="domain" description="Type II secretion system protein GspC N-terminal" evidence="9">
    <location>
        <begin position="10"/>
        <end position="61"/>
    </location>
</feature>
<dbReference type="Pfam" id="PF11356">
    <property type="entry name" value="T2SSC"/>
    <property type="match status" value="1"/>
</dbReference>
<evidence type="ECO:0000256" key="8">
    <source>
        <dbReference type="ARBA" id="ARBA00023136"/>
    </source>
</evidence>
<dbReference type="GO" id="GO:0015031">
    <property type="term" value="P:protein transport"/>
    <property type="evidence" value="ECO:0007669"/>
    <property type="project" value="UniProtKB-KW"/>
</dbReference>
<dbReference type="Pfam" id="PF17820">
    <property type="entry name" value="PDZ_6"/>
    <property type="match status" value="1"/>
</dbReference>
<accession>A0A5A7N7F6</accession>
<keyword evidence="6" id="KW-0653">Protein transport</keyword>
<dbReference type="InterPro" id="IPR024961">
    <property type="entry name" value="T2SS_GspC_N"/>
</dbReference>
<organism evidence="11 12">
    <name type="scientific">Iodidimonas nitroreducens</name>
    <dbReference type="NCBI Taxonomy" id="1236968"/>
    <lineage>
        <taxon>Bacteria</taxon>
        <taxon>Pseudomonadati</taxon>
        <taxon>Pseudomonadota</taxon>
        <taxon>Alphaproteobacteria</taxon>
        <taxon>Iodidimonadales</taxon>
        <taxon>Iodidimonadaceae</taxon>
        <taxon>Iodidimonas</taxon>
    </lineage>
</organism>
<keyword evidence="8" id="KW-0472">Membrane</keyword>
<dbReference type="SUPFAM" id="SSF50156">
    <property type="entry name" value="PDZ domain-like"/>
    <property type="match status" value="1"/>
</dbReference>
<evidence type="ECO:0000256" key="6">
    <source>
        <dbReference type="ARBA" id="ARBA00022927"/>
    </source>
</evidence>
<dbReference type="Gene3D" id="2.30.42.10">
    <property type="match status" value="1"/>
</dbReference>
<dbReference type="GO" id="GO:0005886">
    <property type="term" value="C:plasma membrane"/>
    <property type="evidence" value="ECO:0007669"/>
    <property type="project" value="UniProtKB-SubCell"/>
</dbReference>
<comment type="caution">
    <text evidence="11">The sequence shown here is derived from an EMBL/GenBank/DDBJ whole genome shotgun (WGS) entry which is preliminary data.</text>
</comment>
<keyword evidence="12" id="KW-1185">Reference proteome</keyword>
<keyword evidence="4" id="KW-0997">Cell inner membrane</keyword>
<feature type="domain" description="PDZ" evidence="10">
    <location>
        <begin position="130"/>
        <end position="170"/>
    </location>
</feature>
<reference evidence="11 12" key="1">
    <citation type="submission" date="2019-09" db="EMBL/GenBank/DDBJ databases">
        <title>NBRP : Genome information of microbial organism related human and environment.</title>
        <authorList>
            <person name="Hattori M."/>
            <person name="Oshima K."/>
            <person name="Inaba H."/>
            <person name="Suda W."/>
            <person name="Sakamoto M."/>
            <person name="Iino T."/>
            <person name="Kitahara M."/>
            <person name="Oshida Y."/>
            <person name="Iida T."/>
            <person name="Kudo T."/>
            <person name="Itoh T."/>
            <person name="Ohkuma M."/>
        </authorList>
    </citation>
    <scope>NUCLEOTIDE SEQUENCE [LARGE SCALE GENOMIC DNA]</scope>
    <source>
        <strain evidence="11 12">Q-1</strain>
    </source>
</reference>
<dbReference type="InterPro" id="IPR041489">
    <property type="entry name" value="PDZ_6"/>
</dbReference>